<feature type="domain" description="Thioredoxin" evidence="13">
    <location>
        <begin position="421"/>
        <end position="602"/>
    </location>
</feature>
<evidence type="ECO:0000256" key="4">
    <source>
        <dbReference type="ARBA" id="ARBA00022449"/>
    </source>
</evidence>
<keyword evidence="4 12" id="KW-0050">Antiport</keyword>
<evidence type="ECO:0000256" key="9">
    <source>
        <dbReference type="ARBA" id="ARBA00023065"/>
    </source>
</evidence>
<dbReference type="Gene3D" id="3.40.30.10">
    <property type="entry name" value="Glutaredoxin"/>
    <property type="match status" value="1"/>
</dbReference>
<evidence type="ECO:0000256" key="10">
    <source>
        <dbReference type="ARBA" id="ARBA00023136"/>
    </source>
</evidence>
<accession>A0AAU1TYV4</accession>
<feature type="transmembrane region" description="Helical" evidence="12">
    <location>
        <begin position="98"/>
        <end position="118"/>
    </location>
</feature>
<dbReference type="GO" id="GO:0015385">
    <property type="term" value="F:sodium:proton antiporter activity"/>
    <property type="evidence" value="ECO:0007669"/>
    <property type="project" value="TreeGrafter"/>
</dbReference>
<gene>
    <name evidence="12" type="primary">nhaA</name>
    <name evidence="14" type="ORF">OHU69_01610</name>
</gene>
<evidence type="ECO:0000256" key="1">
    <source>
        <dbReference type="ARBA" id="ARBA00004429"/>
    </source>
</evidence>
<dbReference type="InterPro" id="IPR012336">
    <property type="entry name" value="Thioredoxin-like_fold"/>
</dbReference>
<comment type="similarity">
    <text evidence="2">In the N-terminal section; belongs to the NhaA Na(+)/H(+) (TC 2.A.33) antiporter family.</text>
</comment>
<keyword evidence="7 12" id="KW-1133">Transmembrane helix</keyword>
<keyword evidence="3 12" id="KW-0813">Transport</keyword>
<name>A0AAU1TYV4_9ACTN</name>
<evidence type="ECO:0000256" key="5">
    <source>
        <dbReference type="ARBA" id="ARBA00022475"/>
    </source>
</evidence>
<keyword evidence="6 12" id="KW-0812">Transmembrane</keyword>
<dbReference type="Gene3D" id="1.20.1530.10">
    <property type="entry name" value="Na+/H+ antiporter like domain"/>
    <property type="match status" value="1"/>
</dbReference>
<dbReference type="InterPro" id="IPR013766">
    <property type="entry name" value="Thioredoxin_domain"/>
</dbReference>
<protein>
    <recommendedName>
        <fullName evidence="12">Na(+)/H(+) antiporter NhaA</fullName>
    </recommendedName>
    <alternativeName>
        <fullName evidence="12">Sodium/proton antiporter NhaA</fullName>
    </alternativeName>
</protein>
<dbReference type="InterPro" id="IPR036249">
    <property type="entry name" value="Thioredoxin-like_sf"/>
</dbReference>
<evidence type="ECO:0000256" key="12">
    <source>
        <dbReference type="HAMAP-Rule" id="MF_01844"/>
    </source>
</evidence>
<proteinExistence type="inferred from homology"/>
<organism evidence="14">
    <name type="scientific">Streptomyces sp. NBC_00119</name>
    <dbReference type="NCBI Taxonomy" id="2975659"/>
    <lineage>
        <taxon>Bacteria</taxon>
        <taxon>Bacillati</taxon>
        <taxon>Actinomycetota</taxon>
        <taxon>Actinomycetes</taxon>
        <taxon>Kitasatosporales</taxon>
        <taxon>Streptomycetaceae</taxon>
        <taxon>Streptomyces</taxon>
    </lineage>
</organism>
<comment type="catalytic activity">
    <reaction evidence="12">
        <text>Na(+)(in) + 2 H(+)(out) = Na(+)(out) + 2 H(+)(in)</text>
        <dbReference type="Rhea" id="RHEA:29251"/>
        <dbReference type="ChEBI" id="CHEBI:15378"/>
        <dbReference type="ChEBI" id="CHEBI:29101"/>
    </reaction>
</comment>
<feature type="transmembrane region" description="Helical" evidence="12">
    <location>
        <begin position="61"/>
        <end position="78"/>
    </location>
</feature>
<evidence type="ECO:0000256" key="3">
    <source>
        <dbReference type="ARBA" id="ARBA00022448"/>
    </source>
</evidence>
<comment type="function">
    <text evidence="12">Na(+)/H(+) antiporter that extrudes sodium in exchange for external protons.</text>
</comment>
<sequence length="624" mass="66404">MHTPLRDFLRTETGSASVLLAAAVAALAWANAAPSSYEGFWHTELAMSFGAHGLSLDLREWVNSGLMTLFFFVVGLEARREFDMGELRERRRATLPAVVGLAGMAVPVLVYVACNAGHASAHGWGVAMSTDTAFALGMLALIGKRLPAGLRIFILTISVVDDFVALAVIAVVYSGHIEQSYLWPALACFTGMLALHRTGAKRPVFVAVAAAAWLMLRKSGVEPVIVGLALGLLTSAYPANRDDLERASGLFQAFREQPTPELARDARIGVASAISPNARLQRLYHPWTSYGIVPLFALANSGLIISTDEVSTAFTSPITLGIIAAYVLGKPAGVIGTSWLMSRLRGGSLRLAVGWGALAAGGAITGVGFAVSLLISTLAFSGRDLTQAKIGVLSAVVLSVVTTWLIAWTLDLLPEQARIRSLLGSAESIVDLVPPVDDRRDHVRGPVDAPVTVVEFGDFECPYCGRAEPVMRDLLAHAGDVRYVWRHLPLTDVHPHAQLAAEAAQAAGDQGAFWGMHDALLAHQGALAIDDVIRHAEEIGLDIDRFHTGLSSPAGAARIAEDVESADRSGVSGTPAFFINGRRHEGAYDIESLTAAVKTARLRVSLQQTARRRLFTGVRGGEPG</sequence>
<keyword evidence="10 12" id="KW-0472">Membrane</keyword>
<dbReference type="PROSITE" id="PS51352">
    <property type="entry name" value="THIOREDOXIN_2"/>
    <property type="match status" value="1"/>
</dbReference>
<dbReference type="InterPro" id="IPR004670">
    <property type="entry name" value="NhaA"/>
</dbReference>
<dbReference type="InterPro" id="IPR023171">
    <property type="entry name" value="Na/H_antiporter_dom_sf"/>
</dbReference>
<keyword evidence="11 12" id="KW-0739">Sodium transport</keyword>
<evidence type="ECO:0000256" key="7">
    <source>
        <dbReference type="ARBA" id="ARBA00022989"/>
    </source>
</evidence>
<dbReference type="PANTHER" id="PTHR30341:SF0">
    <property type="entry name" value="NA(+)_H(+) ANTIPORTER NHAA"/>
    <property type="match status" value="1"/>
</dbReference>
<dbReference type="AlphaFoldDB" id="A0AAU1TYV4"/>
<comment type="similarity">
    <text evidence="12">Belongs to the NhaA Na(+)/H(+) (TC 2.A.33) antiporter family.</text>
</comment>
<evidence type="ECO:0000256" key="2">
    <source>
        <dbReference type="ARBA" id="ARBA00007006"/>
    </source>
</evidence>
<evidence type="ECO:0000256" key="11">
    <source>
        <dbReference type="ARBA" id="ARBA00023201"/>
    </source>
</evidence>
<feature type="transmembrane region" description="Helical" evidence="12">
    <location>
        <begin position="287"/>
        <end position="306"/>
    </location>
</feature>
<feature type="transmembrane region" description="Helical" evidence="12">
    <location>
        <begin position="318"/>
        <end position="340"/>
    </location>
</feature>
<evidence type="ECO:0000256" key="6">
    <source>
        <dbReference type="ARBA" id="ARBA00022692"/>
    </source>
</evidence>
<dbReference type="Pfam" id="PF13462">
    <property type="entry name" value="Thioredoxin_4"/>
    <property type="match status" value="1"/>
</dbReference>
<keyword evidence="8 12" id="KW-0915">Sodium</keyword>
<dbReference type="Pfam" id="PF06965">
    <property type="entry name" value="Na_H_antiport_1"/>
    <property type="match status" value="1"/>
</dbReference>
<dbReference type="GO" id="GO:0006885">
    <property type="term" value="P:regulation of pH"/>
    <property type="evidence" value="ECO:0007669"/>
    <property type="project" value="InterPro"/>
</dbReference>
<feature type="transmembrane region" description="Helical" evidence="12">
    <location>
        <begin position="352"/>
        <end position="380"/>
    </location>
</feature>
<evidence type="ECO:0000256" key="8">
    <source>
        <dbReference type="ARBA" id="ARBA00023053"/>
    </source>
</evidence>
<reference evidence="14" key="1">
    <citation type="submission" date="2022-10" db="EMBL/GenBank/DDBJ databases">
        <title>The complete genomes of actinobacterial strains from the NBC collection.</title>
        <authorList>
            <person name="Joergensen T.S."/>
            <person name="Alvarez Arevalo M."/>
            <person name="Sterndorff E.B."/>
            <person name="Faurdal D."/>
            <person name="Vuksanovic O."/>
            <person name="Mourched A.-S."/>
            <person name="Charusanti P."/>
            <person name="Shaw S."/>
            <person name="Blin K."/>
            <person name="Weber T."/>
        </authorList>
    </citation>
    <scope>NUCLEOTIDE SEQUENCE</scope>
    <source>
        <strain evidence="14">NBC_00119</strain>
    </source>
</reference>
<dbReference type="PANTHER" id="PTHR30341">
    <property type="entry name" value="SODIUM ION/PROTON ANTIPORTER NHAA-RELATED"/>
    <property type="match status" value="1"/>
</dbReference>
<keyword evidence="5 12" id="KW-1003">Cell membrane</keyword>
<feature type="transmembrane region" description="Helical" evidence="12">
    <location>
        <begin position="180"/>
        <end position="196"/>
    </location>
</feature>
<feature type="transmembrane region" description="Helical" evidence="12">
    <location>
        <begin position="392"/>
        <end position="413"/>
    </location>
</feature>
<dbReference type="EMBL" id="CP108195">
    <property type="protein sequence ID" value="WTS09920.1"/>
    <property type="molecule type" value="Genomic_DNA"/>
</dbReference>
<dbReference type="GO" id="GO:0005886">
    <property type="term" value="C:plasma membrane"/>
    <property type="evidence" value="ECO:0007669"/>
    <property type="project" value="UniProtKB-SubCell"/>
</dbReference>
<evidence type="ECO:0000313" key="14">
    <source>
        <dbReference type="EMBL" id="WTS09920.1"/>
    </source>
</evidence>
<evidence type="ECO:0000259" key="13">
    <source>
        <dbReference type="PROSITE" id="PS51352"/>
    </source>
</evidence>
<dbReference type="HAMAP" id="MF_01844">
    <property type="entry name" value="NhaA"/>
    <property type="match status" value="1"/>
</dbReference>
<keyword evidence="9 12" id="KW-0406">Ion transport</keyword>
<dbReference type="SUPFAM" id="SSF52833">
    <property type="entry name" value="Thioredoxin-like"/>
    <property type="match status" value="1"/>
</dbReference>
<comment type="subcellular location">
    <subcellularLocation>
        <location evidence="1">Cell inner membrane</location>
        <topology evidence="1">Multi-pass membrane protein</topology>
    </subcellularLocation>
    <subcellularLocation>
        <location evidence="12">Cell membrane</location>
        <topology evidence="12">Multi-pass membrane protein</topology>
    </subcellularLocation>
</comment>
<feature type="transmembrane region" description="Helical" evidence="12">
    <location>
        <begin position="124"/>
        <end position="143"/>
    </location>
</feature>
<feature type="transmembrane region" description="Helical" evidence="12">
    <location>
        <begin position="150"/>
        <end position="174"/>
    </location>
</feature>